<protein>
    <submittedName>
        <fullName evidence="1">YdcH family protein</fullName>
    </submittedName>
</protein>
<dbReference type="Gene3D" id="6.10.280.50">
    <property type="match status" value="1"/>
</dbReference>
<name>A0ABS8D1W7_9NEIS</name>
<reference evidence="1" key="1">
    <citation type="submission" date="2021-10" db="EMBL/GenBank/DDBJ databases">
        <title>The complete genome sequence of Leeia sp. TBRC 13508.</title>
        <authorList>
            <person name="Charoenyingcharoen P."/>
            <person name="Yukphan P."/>
        </authorList>
    </citation>
    <scope>NUCLEOTIDE SEQUENCE</scope>
    <source>
        <strain evidence="1">TBRC 13508</strain>
    </source>
</reference>
<dbReference type="InterPro" id="IPR038444">
    <property type="entry name" value="DUF465_sf"/>
</dbReference>
<keyword evidence="2" id="KW-1185">Reference proteome</keyword>
<comment type="caution">
    <text evidence="1">The sequence shown here is derived from an EMBL/GenBank/DDBJ whole genome shotgun (WGS) entry which is preliminary data.</text>
</comment>
<dbReference type="Proteomes" id="UP001165395">
    <property type="component" value="Unassembled WGS sequence"/>
</dbReference>
<evidence type="ECO:0000313" key="2">
    <source>
        <dbReference type="Proteomes" id="UP001165395"/>
    </source>
</evidence>
<evidence type="ECO:0000313" key="1">
    <source>
        <dbReference type="EMBL" id="MCB6182182.1"/>
    </source>
</evidence>
<sequence>MHVEHHPLTSEFPELRDQIHVLKTSNAHFAKLFEEYESVDKSVCRAEDGLDALSEVALEDLKKERLQLKDKLYGLLKAVQ</sequence>
<dbReference type="EMBL" id="JAJBZT010000001">
    <property type="protein sequence ID" value="MCB6182182.1"/>
    <property type="molecule type" value="Genomic_DNA"/>
</dbReference>
<accession>A0ABS8D1W7</accession>
<dbReference type="InterPro" id="IPR007420">
    <property type="entry name" value="DUF465"/>
</dbReference>
<proteinExistence type="predicted"/>
<dbReference type="RefSeq" id="WP_227177687.1">
    <property type="nucleotide sequence ID" value="NZ_JAJBZT010000001.1"/>
</dbReference>
<gene>
    <name evidence="1" type="ORF">LIN78_01255</name>
</gene>
<dbReference type="Pfam" id="PF04325">
    <property type="entry name" value="DUF465"/>
    <property type="match status" value="1"/>
</dbReference>
<organism evidence="1 2">
    <name type="scientific">Leeia speluncae</name>
    <dbReference type="NCBI Taxonomy" id="2884804"/>
    <lineage>
        <taxon>Bacteria</taxon>
        <taxon>Pseudomonadati</taxon>
        <taxon>Pseudomonadota</taxon>
        <taxon>Betaproteobacteria</taxon>
        <taxon>Neisseriales</taxon>
        <taxon>Leeiaceae</taxon>
        <taxon>Leeia</taxon>
    </lineage>
</organism>